<keyword evidence="2" id="KW-1185">Reference proteome</keyword>
<proteinExistence type="predicted"/>
<accession>A0ABS8RL14</accession>
<evidence type="ECO:0000313" key="2">
    <source>
        <dbReference type="Proteomes" id="UP000823775"/>
    </source>
</evidence>
<protein>
    <submittedName>
        <fullName evidence="1">Uncharacterized protein</fullName>
    </submittedName>
</protein>
<comment type="caution">
    <text evidence="1">The sequence shown here is derived from an EMBL/GenBank/DDBJ whole genome shotgun (WGS) entry which is preliminary data.</text>
</comment>
<name>A0ABS8RL14_DATST</name>
<organism evidence="1 2">
    <name type="scientific">Datura stramonium</name>
    <name type="common">Jimsonweed</name>
    <name type="synonym">Common thornapple</name>
    <dbReference type="NCBI Taxonomy" id="4076"/>
    <lineage>
        <taxon>Eukaryota</taxon>
        <taxon>Viridiplantae</taxon>
        <taxon>Streptophyta</taxon>
        <taxon>Embryophyta</taxon>
        <taxon>Tracheophyta</taxon>
        <taxon>Spermatophyta</taxon>
        <taxon>Magnoliopsida</taxon>
        <taxon>eudicotyledons</taxon>
        <taxon>Gunneridae</taxon>
        <taxon>Pentapetalae</taxon>
        <taxon>asterids</taxon>
        <taxon>lamiids</taxon>
        <taxon>Solanales</taxon>
        <taxon>Solanaceae</taxon>
        <taxon>Solanoideae</taxon>
        <taxon>Datureae</taxon>
        <taxon>Datura</taxon>
    </lineage>
</organism>
<sequence length="151" mass="16512">MPGRLTQRKWQAKEGAPLLGSNGDYITFGTAALSDKDILSRCLGLGNYQSKNFSFGDKGVPKTVSIGFRPNGHVDGHGEVPHFGSGQQERHDSHVNPLAMEVDDLSGFSLRAEHQQIWRGDGSCYLGEDKFLEGSVLVSKYSFNLPGEPFN</sequence>
<dbReference type="Proteomes" id="UP000823775">
    <property type="component" value="Unassembled WGS sequence"/>
</dbReference>
<reference evidence="1 2" key="1">
    <citation type="journal article" date="2021" name="BMC Genomics">
        <title>Datura genome reveals duplications of psychoactive alkaloid biosynthetic genes and high mutation rate following tissue culture.</title>
        <authorList>
            <person name="Rajewski A."/>
            <person name="Carter-House D."/>
            <person name="Stajich J."/>
            <person name="Litt A."/>
        </authorList>
    </citation>
    <scope>NUCLEOTIDE SEQUENCE [LARGE SCALE GENOMIC DNA]</scope>
    <source>
        <strain evidence="1">AR-01</strain>
    </source>
</reference>
<dbReference type="EMBL" id="JACEIK010000038">
    <property type="protein sequence ID" value="MCD7447477.1"/>
    <property type="molecule type" value="Genomic_DNA"/>
</dbReference>
<evidence type="ECO:0000313" key="1">
    <source>
        <dbReference type="EMBL" id="MCD7447477.1"/>
    </source>
</evidence>
<gene>
    <name evidence="1" type="ORF">HAX54_030343</name>
</gene>